<protein>
    <recommendedName>
        <fullName evidence="1">Death domain-containing protein</fullName>
    </recommendedName>
</protein>
<evidence type="ECO:0000313" key="3">
    <source>
        <dbReference type="Proteomes" id="UP001445076"/>
    </source>
</evidence>
<dbReference type="AlphaFoldDB" id="A0AAW0XY42"/>
<dbReference type="Gene3D" id="1.10.533.10">
    <property type="entry name" value="Death Domain, Fas"/>
    <property type="match status" value="1"/>
</dbReference>
<accession>A0AAW0XY42</accession>
<comment type="caution">
    <text evidence="2">The sequence shown here is derived from an EMBL/GenBank/DDBJ whole genome shotgun (WGS) entry which is preliminary data.</text>
</comment>
<name>A0AAW0XY42_CHEQU</name>
<feature type="non-terminal residue" evidence="2">
    <location>
        <position position="1"/>
    </location>
</feature>
<feature type="domain" description="Death" evidence="1">
    <location>
        <begin position="135"/>
        <end position="206"/>
    </location>
</feature>
<evidence type="ECO:0000313" key="2">
    <source>
        <dbReference type="EMBL" id="KAK8747950.1"/>
    </source>
</evidence>
<dbReference type="EMBL" id="JARKIK010000013">
    <property type="protein sequence ID" value="KAK8747950.1"/>
    <property type="molecule type" value="Genomic_DNA"/>
</dbReference>
<dbReference type="GO" id="GO:0007165">
    <property type="term" value="P:signal transduction"/>
    <property type="evidence" value="ECO:0007669"/>
    <property type="project" value="InterPro"/>
</dbReference>
<dbReference type="InterPro" id="IPR011029">
    <property type="entry name" value="DEATH-like_dom_sf"/>
</dbReference>
<dbReference type="SUPFAM" id="SSF47986">
    <property type="entry name" value="DEATH domain"/>
    <property type="match status" value="1"/>
</dbReference>
<dbReference type="CDD" id="cd01670">
    <property type="entry name" value="Death"/>
    <property type="match status" value="1"/>
</dbReference>
<keyword evidence="3" id="KW-1185">Reference proteome</keyword>
<dbReference type="Proteomes" id="UP001445076">
    <property type="component" value="Unassembled WGS sequence"/>
</dbReference>
<proteinExistence type="predicted"/>
<dbReference type="InterPro" id="IPR000488">
    <property type="entry name" value="Death_dom"/>
</dbReference>
<dbReference type="Pfam" id="PF00531">
    <property type="entry name" value="Death"/>
    <property type="match status" value="1"/>
</dbReference>
<sequence>RMAYNDLKDEICNTWLQLTAEQMAQVRLALLGVSSSVGEFPRMREISRCSDLSSALVLLEKWKLLTPQKVDILLWLTEQVGPHTHMVRARIEQYKKVSLLPCTHEDERQSVMQNISVHPDPPLYNPVFDEVCEYLSENLRGRWADLGRSLGLASFVSELFREPATRQKDKIYQILEEYRRQVEGDPVTGLLQALESCGLNRQRSHILEEILT</sequence>
<reference evidence="2 3" key="1">
    <citation type="journal article" date="2024" name="BMC Genomics">
        <title>Genome assembly of redclaw crayfish (Cherax quadricarinatus) provides insights into its immune adaptation and hypoxia tolerance.</title>
        <authorList>
            <person name="Liu Z."/>
            <person name="Zheng J."/>
            <person name="Li H."/>
            <person name="Fang K."/>
            <person name="Wang S."/>
            <person name="He J."/>
            <person name="Zhou D."/>
            <person name="Weng S."/>
            <person name="Chi M."/>
            <person name="Gu Z."/>
            <person name="He J."/>
            <person name="Li F."/>
            <person name="Wang M."/>
        </authorList>
    </citation>
    <scope>NUCLEOTIDE SEQUENCE [LARGE SCALE GENOMIC DNA]</scope>
    <source>
        <strain evidence="2">ZL_2023a</strain>
    </source>
</reference>
<gene>
    <name evidence="2" type="ORF">OTU49_016239</name>
</gene>
<organism evidence="2 3">
    <name type="scientific">Cherax quadricarinatus</name>
    <name type="common">Australian red claw crayfish</name>
    <dbReference type="NCBI Taxonomy" id="27406"/>
    <lineage>
        <taxon>Eukaryota</taxon>
        <taxon>Metazoa</taxon>
        <taxon>Ecdysozoa</taxon>
        <taxon>Arthropoda</taxon>
        <taxon>Crustacea</taxon>
        <taxon>Multicrustacea</taxon>
        <taxon>Malacostraca</taxon>
        <taxon>Eumalacostraca</taxon>
        <taxon>Eucarida</taxon>
        <taxon>Decapoda</taxon>
        <taxon>Pleocyemata</taxon>
        <taxon>Astacidea</taxon>
        <taxon>Parastacoidea</taxon>
        <taxon>Parastacidae</taxon>
        <taxon>Cherax</taxon>
    </lineage>
</organism>
<evidence type="ECO:0000259" key="1">
    <source>
        <dbReference type="Pfam" id="PF00531"/>
    </source>
</evidence>